<proteinExistence type="predicted"/>
<evidence type="ECO:0000313" key="1">
    <source>
        <dbReference type="EMBL" id="SVE29181.1"/>
    </source>
</evidence>
<accession>A0A383CAJ0</accession>
<protein>
    <submittedName>
        <fullName evidence="1">Uncharacterized protein</fullName>
    </submittedName>
</protein>
<gene>
    <name evidence="1" type="ORF">METZ01_LOCUS482035</name>
</gene>
<dbReference type="AlphaFoldDB" id="A0A383CAJ0"/>
<reference evidence="1" key="1">
    <citation type="submission" date="2018-05" db="EMBL/GenBank/DDBJ databases">
        <authorList>
            <person name="Lanie J.A."/>
            <person name="Ng W.-L."/>
            <person name="Kazmierczak K.M."/>
            <person name="Andrzejewski T.M."/>
            <person name="Davidsen T.M."/>
            <person name="Wayne K.J."/>
            <person name="Tettelin H."/>
            <person name="Glass J.I."/>
            <person name="Rusch D."/>
            <person name="Podicherti R."/>
            <person name="Tsui H.-C.T."/>
            <person name="Winkler M.E."/>
        </authorList>
    </citation>
    <scope>NUCLEOTIDE SEQUENCE</scope>
</reference>
<feature type="non-terminal residue" evidence="1">
    <location>
        <position position="1"/>
    </location>
</feature>
<sequence length="42" mass="4684">VNETTSATVPAAELTHLSGDELPISLKISEQLRRFVDWVGRF</sequence>
<dbReference type="EMBL" id="UINC01207190">
    <property type="protein sequence ID" value="SVE29181.1"/>
    <property type="molecule type" value="Genomic_DNA"/>
</dbReference>
<feature type="non-terminal residue" evidence="1">
    <location>
        <position position="42"/>
    </location>
</feature>
<organism evidence="1">
    <name type="scientific">marine metagenome</name>
    <dbReference type="NCBI Taxonomy" id="408172"/>
    <lineage>
        <taxon>unclassified sequences</taxon>
        <taxon>metagenomes</taxon>
        <taxon>ecological metagenomes</taxon>
    </lineage>
</organism>
<name>A0A383CAJ0_9ZZZZ</name>